<evidence type="ECO:0000313" key="1">
    <source>
        <dbReference type="EMBL" id="JAE30475.1"/>
    </source>
</evidence>
<sequence length="19" mass="2357">MFLAFFCFINILLYTYSHL</sequence>
<reference evidence="1" key="1">
    <citation type="submission" date="2014-09" db="EMBL/GenBank/DDBJ databases">
        <authorList>
            <person name="Magalhaes I.L.F."/>
            <person name="Oliveira U."/>
            <person name="Santos F.R."/>
            <person name="Vidigal T.H.D.A."/>
            <person name="Brescovit A.D."/>
            <person name="Santos A.J."/>
        </authorList>
    </citation>
    <scope>NUCLEOTIDE SEQUENCE</scope>
    <source>
        <tissue evidence="1">Shoot tissue taken approximately 20 cm above the soil surface</tissue>
    </source>
</reference>
<dbReference type="AlphaFoldDB" id="A0A0A9GZQ8"/>
<protein>
    <submittedName>
        <fullName evidence="1">Uncharacterized protein</fullName>
    </submittedName>
</protein>
<reference evidence="1" key="2">
    <citation type="journal article" date="2015" name="Data Brief">
        <title>Shoot transcriptome of the giant reed, Arundo donax.</title>
        <authorList>
            <person name="Barrero R.A."/>
            <person name="Guerrero F.D."/>
            <person name="Moolhuijzen P."/>
            <person name="Goolsby J.A."/>
            <person name="Tidwell J."/>
            <person name="Bellgard S.E."/>
            <person name="Bellgard M.I."/>
        </authorList>
    </citation>
    <scope>NUCLEOTIDE SEQUENCE</scope>
    <source>
        <tissue evidence="1">Shoot tissue taken approximately 20 cm above the soil surface</tissue>
    </source>
</reference>
<dbReference type="EMBL" id="GBRH01167421">
    <property type="protein sequence ID" value="JAE30475.1"/>
    <property type="molecule type" value="Transcribed_RNA"/>
</dbReference>
<accession>A0A0A9GZQ8</accession>
<name>A0A0A9GZQ8_ARUDO</name>
<organism evidence="1">
    <name type="scientific">Arundo donax</name>
    <name type="common">Giant reed</name>
    <name type="synonym">Donax arundinaceus</name>
    <dbReference type="NCBI Taxonomy" id="35708"/>
    <lineage>
        <taxon>Eukaryota</taxon>
        <taxon>Viridiplantae</taxon>
        <taxon>Streptophyta</taxon>
        <taxon>Embryophyta</taxon>
        <taxon>Tracheophyta</taxon>
        <taxon>Spermatophyta</taxon>
        <taxon>Magnoliopsida</taxon>
        <taxon>Liliopsida</taxon>
        <taxon>Poales</taxon>
        <taxon>Poaceae</taxon>
        <taxon>PACMAD clade</taxon>
        <taxon>Arundinoideae</taxon>
        <taxon>Arundineae</taxon>
        <taxon>Arundo</taxon>
    </lineage>
</organism>
<proteinExistence type="predicted"/>